<organism evidence="3">
    <name type="scientific">viral metagenome</name>
    <dbReference type="NCBI Taxonomy" id="1070528"/>
    <lineage>
        <taxon>unclassified sequences</taxon>
        <taxon>metagenomes</taxon>
        <taxon>organismal metagenomes</taxon>
    </lineage>
</organism>
<keyword evidence="2" id="KW-0472">Membrane</keyword>
<name>A0A6C0L0J3_9ZZZZ</name>
<reference evidence="3" key="1">
    <citation type="journal article" date="2020" name="Nature">
        <title>Giant virus diversity and host interactions through global metagenomics.</title>
        <authorList>
            <person name="Schulz F."/>
            <person name="Roux S."/>
            <person name="Paez-Espino D."/>
            <person name="Jungbluth S."/>
            <person name="Walsh D.A."/>
            <person name="Denef V.J."/>
            <person name="McMahon K.D."/>
            <person name="Konstantinidis K.T."/>
            <person name="Eloe-Fadrosh E.A."/>
            <person name="Kyrpides N.C."/>
            <person name="Woyke T."/>
        </authorList>
    </citation>
    <scope>NUCLEOTIDE SEQUENCE</scope>
    <source>
        <strain evidence="3">GVMAG-S-ERX555907-102</strain>
    </source>
</reference>
<evidence type="ECO:0000256" key="2">
    <source>
        <dbReference type="SAM" id="Phobius"/>
    </source>
</evidence>
<keyword evidence="2" id="KW-1133">Transmembrane helix</keyword>
<dbReference type="EMBL" id="MN741007">
    <property type="protein sequence ID" value="QHU22437.1"/>
    <property type="molecule type" value="Genomic_DNA"/>
</dbReference>
<evidence type="ECO:0000256" key="1">
    <source>
        <dbReference type="SAM" id="MobiDB-lite"/>
    </source>
</evidence>
<feature type="compositionally biased region" description="Basic and acidic residues" evidence="1">
    <location>
        <begin position="246"/>
        <end position="258"/>
    </location>
</feature>
<evidence type="ECO:0000313" key="3">
    <source>
        <dbReference type="EMBL" id="QHU22437.1"/>
    </source>
</evidence>
<protein>
    <submittedName>
        <fullName evidence="3">Uncharacterized protein</fullName>
    </submittedName>
</protein>
<feature type="region of interest" description="Disordered" evidence="1">
    <location>
        <begin position="221"/>
        <end position="240"/>
    </location>
</feature>
<feature type="compositionally biased region" description="Basic and acidic residues" evidence="1">
    <location>
        <begin position="227"/>
        <end position="240"/>
    </location>
</feature>
<proteinExistence type="predicted"/>
<sequence length="754" mass="87866">MSSQIYPPTPAQVALNYLLLTLYSLAGTLIYYPSFIVNLPESTLEESLPKQDLCVKMGFSKRICKKKIKCLFKNCDYLDDPIGYKLDKQFKKPCNRKRRSRDVTNKNIMVGGKKKTRKYPEKLGWRRCLSKNMKKQLKNEYKTNISNFISNKTKIKRNRRTKKYHGGNNKNILNPDTCKNKKTKLLCSLRNGGVVYPEPLILSETLQKQNELLKLFGGGNQHAAKSAKSEDTDELVKEDTDELVKEDTDELVKEETDLKNPMTPQSNEEKIKSILLEKIKTHNEDLFKLIESNPERVNKIIDVFKNKYPFMSRTLFKFPETIKRHSDKLIPFIENIRINDFEMSSQPVNHAQHVDAPSTSQNDNIEAIVGNPEEAETERKLLIKSFFIEKVKTKTLFKLAIVIKAMEHLFANEKLPDPGMNSVTTSPAENEDISVVFPWKFNDPNMRLSDKIKCMSAHITQTKFEREQDPDLYDKCFVCKHCTLRNTSSKVWGGVMKGLLAGNKSKQFVTLINNVFGMLQKHLHFPLMTDKQYYLTTLISLQLVHENLKIDRIDSVFYTKGTKGSKFKLKDLMLGIPPISFIDETSLRDYRDELRQCYINFHQIGIVEGINGIYHESVFKKYFKMDQHDKIEKLEYLKNIALQNCELLYNKRAHSKNRSREIFVKIHDNKINTKDMEKFSHFENALKDMKYSTDYKSISNYLTIFLQPQYQFLLDNNNFQYNNLINENVDMYNNNSHENKFKGSSLKDVTLKLF</sequence>
<dbReference type="AlphaFoldDB" id="A0A6C0L0J3"/>
<accession>A0A6C0L0J3</accession>
<feature type="transmembrane region" description="Helical" evidence="2">
    <location>
        <begin position="12"/>
        <end position="32"/>
    </location>
</feature>
<feature type="region of interest" description="Disordered" evidence="1">
    <location>
        <begin position="246"/>
        <end position="266"/>
    </location>
</feature>
<keyword evidence="2" id="KW-0812">Transmembrane</keyword>